<proteinExistence type="predicted"/>
<gene>
    <name evidence="1" type="ORF">I4F81_011734</name>
</gene>
<organism evidence="1 2">
    <name type="scientific">Pyropia yezoensis</name>
    <name type="common">Susabi-nori</name>
    <name type="synonym">Porphyra yezoensis</name>
    <dbReference type="NCBI Taxonomy" id="2788"/>
    <lineage>
        <taxon>Eukaryota</taxon>
        <taxon>Rhodophyta</taxon>
        <taxon>Bangiophyceae</taxon>
        <taxon>Bangiales</taxon>
        <taxon>Bangiaceae</taxon>
        <taxon>Pyropia</taxon>
    </lineage>
</organism>
<sequence length="165" mass="17056">MASGATPVRVRVSRPPAGTASPAAAKAGATAAARPSGVGGGRQARRERTCKGRRGVHREGGEEGQVGGQPRRGDQVRPHPPCEGRRQPVEGRAQEGVDEDGQGEGRAPVAATATAGVLAVPRLWQVVVKEAERAQRGTPVGAAADWPAQAVEGKGRHRQGHVRRG</sequence>
<evidence type="ECO:0000313" key="1">
    <source>
        <dbReference type="EMBL" id="KAK1869255.1"/>
    </source>
</evidence>
<comment type="caution">
    <text evidence="1">The sequence shown here is derived from an EMBL/GenBank/DDBJ whole genome shotgun (WGS) entry which is preliminary data.</text>
</comment>
<name>A0ACC3CH34_PYRYE</name>
<accession>A0ACC3CH34</accession>
<evidence type="ECO:0000313" key="2">
    <source>
        <dbReference type="Proteomes" id="UP000798662"/>
    </source>
</evidence>
<keyword evidence="2" id="KW-1185">Reference proteome</keyword>
<dbReference type="Proteomes" id="UP000798662">
    <property type="component" value="Chromosome 3"/>
</dbReference>
<reference evidence="1" key="1">
    <citation type="submission" date="2019-11" db="EMBL/GenBank/DDBJ databases">
        <title>Nori genome reveals adaptations in red seaweeds to the harsh intertidal environment.</title>
        <authorList>
            <person name="Wang D."/>
            <person name="Mao Y."/>
        </authorList>
    </citation>
    <scope>NUCLEOTIDE SEQUENCE</scope>
    <source>
        <tissue evidence="1">Gametophyte</tissue>
    </source>
</reference>
<protein>
    <submittedName>
        <fullName evidence="1">Uncharacterized protein</fullName>
    </submittedName>
</protein>
<dbReference type="EMBL" id="CM020620">
    <property type="protein sequence ID" value="KAK1869255.1"/>
    <property type="molecule type" value="Genomic_DNA"/>
</dbReference>